<dbReference type="PRINTS" id="PR00292">
    <property type="entry name" value="POTATOINHBTR"/>
</dbReference>
<dbReference type="GO" id="GO:0004867">
    <property type="term" value="F:serine-type endopeptidase inhibitor activity"/>
    <property type="evidence" value="ECO:0007669"/>
    <property type="project" value="UniProtKB-KW"/>
</dbReference>
<dbReference type="Gene3D" id="3.30.10.10">
    <property type="entry name" value="Trypsin Inhibitor V, subunit A"/>
    <property type="match status" value="1"/>
</dbReference>
<dbReference type="InterPro" id="IPR036354">
    <property type="entry name" value="Prot_inh_pot1_sf"/>
</dbReference>
<keyword evidence="5" id="KW-1185">Reference proteome</keyword>
<gene>
    <name evidence="4" type="ORF">BVC80_441g33</name>
</gene>
<dbReference type="InterPro" id="IPR000864">
    <property type="entry name" value="Prot_inh_pot1"/>
</dbReference>
<sequence>MLHAGKQAWPELVGEKAEIAKEIIERENPSVRVRFIQQGKFRILDFRCNRVWVWTTDEHGSGFVVEVPRVG</sequence>
<evidence type="ECO:0000313" key="4">
    <source>
        <dbReference type="EMBL" id="OVA05292.1"/>
    </source>
</evidence>
<dbReference type="EMBL" id="MVGT01003118">
    <property type="protein sequence ID" value="OVA05292.1"/>
    <property type="molecule type" value="Genomic_DNA"/>
</dbReference>
<reference evidence="4 5" key="1">
    <citation type="journal article" date="2017" name="Mol. Plant">
        <title>The Genome of Medicinal Plant Macleaya cordata Provides New Insights into Benzylisoquinoline Alkaloids Metabolism.</title>
        <authorList>
            <person name="Liu X."/>
            <person name="Liu Y."/>
            <person name="Huang P."/>
            <person name="Ma Y."/>
            <person name="Qing Z."/>
            <person name="Tang Q."/>
            <person name="Cao H."/>
            <person name="Cheng P."/>
            <person name="Zheng Y."/>
            <person name="Yuan Z."/>
            <person name="Zhou Y."/>
            <person name="Liu J."/>
            <person name="Tang Z."/>
            <person name="Zhuo Y."/>
            <person name="Zhang Y."/>
            <person name="Yu L."/>
            <person name="Huang J."/>
            <person name="Yang P."/>
            <person name="Peng Q."/>
            <person name="Zhang J."/>
            <person name="Jiang W."/>
            <person name="Zhang Z."/>
            <person name="Lin K."/>
            <person name="Ro D.K."/>
            <person name="Chen X."/>
            <person name="Xiong X."/>
            <person name="Shang Y."/>
            <person name="Huang S."/>
            <person name="Zeng J."/>
        </authorList>
    </citation>
    <scope>NUCLEOTIDE SEQUENCE [LARGE SCALE GENOMIC DNA]</scope>
    <source>
        <strain evidence="5">cv. BLH2017</strain>
        <tissue evidence="4">Root</tissue>
    </source>
</reference>
<protein>
    <submittedName>
        <fullName evidence="4">Proteinase inhibitor I13</fullName>
    </submittedName>
</protein>
<dbReference type="PANTHER" id="PTHR33091:SF73">
    <property type="entry name" value="INHIBITOR OF TRYPSIN AND HAGEMAN FACTOR-LIKE"/>
    <property type="match status" value="1"/>
</dbReference>
<proteinExistence type="inferred from homology"/>
<dbReference type="OrthoDB" id="10013825at2759"/>
<dbReference type="Pfam" id="PF00280">
    <property type="entry name" value="potato_inhibit"/>
    <property type="match status" value="1"/>
</dbReference>
<dbReference type="AlphaFoldDB" id="A0A200Q4B9"/>
<comment type="caution">
    <text evidence="4">The sequence shown here is derived from an EMBL/GenBank/DDBJ whole genome shotgun (WGS) entry which is preliminary data.</text>
</comment>
<dbReference type="OMA" id="RVWIFIE"/>
<dbReference type="SUPFAM" id="SSF54654">
    <property type="entry name" value="CI-2 family of serine protease inhibitors"/>
    <property type="match status" value="1"/>
</dbReference>
<evidence type="ECO:0000313" key="5">
    <source>
        <dbReference type="Proteomes" id="UP000195402"/>
    </source>
</evidence>
<evidence type="ECO:0000256" key="1">
    <source>
        <dbReference type="ARBA" id="ARBA00008210"/>
    </source>
</evidence>
<evidence type="ECO:0000256" key="2">
    <source>
        <dbReference type="ARBA" id="ARBA00022690"/>
    </source>
</evidence>
<dbReference type="InParanoid" id="A0A200Q4B9"/>
<organism evidence="4 5">
    <name type="scientific">Macleaya cordata</name>
    <name type="common">Five-seeded plume-poppy</name>
    <name type="synonym">Bocconia cordata</name>
    <dbReference type="NCBI Taxonomy" id="56857"/>
    <lineage>
        <taxon>Eukaryota</taxon>
        <taxon>Viridiplantae</taxon>
        <taxon>Streptophyta</taxon>
        <taxon>Embryophyta</taxon>
        <taxon>Tracheophyta</taxon>
        <taxon>Spermatophyta</taxon>
        <taxon>Magnoliopsida</taxon>
        <taxon>Ranunculales</taxon>
        <taxon>Papaveraceae</taxon>
        <taxon>Papaveroideae</taxon>
        <taxon>Macleaya</taxon>
    </lineage>
</organism>
<dbReference type="Proteomes" id="UP000195402">
    <property type="component" value="Unassembled WGS sequence"/>
</dbReference>
<evidence type="ECO:0000256" key="3">
    <source>
        <dbReference type="ARBA" id="ARBA00022900"/>
    </source>
</evidence>
<keyword evidence="2" id="KW-0646">Protease inhibitor</keyword>
<comment type="similarity">
    <text evidence="1">Belongs to the protease inhibitor I13 (potato type I serine protease inhibitor) family.</text>
</comment>
<dbReference type="GO" id="GO:0009611">
    <property type="term" value="P:response to wounding"/>
    <property type="evidence" value="ECO:0007669"/>
    <property type="project" value="InterPro"/>
</dbReference>
<name>A0A200Q4B9_MACCD</name>
<keyword evidence="3" id="KW-0722">Serine protease inhibitor</keyword>
<dbReference type="PROSITE" id="PS00285">
    <property type="entry name" value="POTATO_INHIBITOR"/>
    <property type="match status" value="1"/>
</dbReference>
<accession>A0A200Q4B9</accession>
<dbReference type="PANTHER" id="PTHR33091">
    <property type="entry name" value="PROTEIN, PUTATIVE, EXPRESSED-RELATED"/>
    <property type="match status" value="1"/>
</dbReference>